<keyword evidence="2" id="KW-1185">Reference proteome</keyword>
<organism evidence="1 2">
    <name type="scientific">Ameiurus melas</name>
    <name type="common">Black bullhead</name>
    <name type="synonym">Silurus melas</name>
    <dbReference type="NCBI Taxonomy" id="219545"/>
    <lineage>
        <taxon>Eukaryota</taxon>
        <taxon>Metazoa</taxon>
        <taxon>Chordata</taxon>
        <taxon>Craniata</taxon>
        <taxon>Vertebrata</taxon>
        <taxon>Euteleostomi</taxon>
        <taxon>Actinopterygii</taxon>
        <taxon>Neopterygii</taxon>
        <taxon>Teleostei</taxon>
        <taxon>Ostariophysi</taxon>
        <taxon>Siluriformes</taxon>
        <taxon>Ictaluridae</taxon>
        <taxon>Ameiurus</taxon>
    </lineage>
</organism>
<comment type="caution">
    <text evidence="1">The sequence shown here is derived from an EMBL/GenBank/DDBJ whole genome shotgun (WGS) entry which is preliminary data.</text>
</comment>
<gene>
    <name evidence="1" type="ORF">AMELA_G00051190</name>
</gene>
<accession>A0A7J6B7M5</accession>
<dbReference type="EMBL" id="JAAGNN010000004">
    <property type="protein sequence ID" value="KAF4090389.1"/>
    <property type="molecule type" value="Genomic_DNA"/>
</dbReference>
<dbReference type="Proteomes" id="UP000593565">
    <property type="component" value="Unassembled WGS sequence"/>
</dbReference>
<name>A0A7J6B7M5_AMEME</name>
<protein>
    <submittedName>
        <fullName evidence="1">Uncharacterized protein</fullName>
    </submittedName>
</protein>
<sequence>MRNALPRIYTWKVILNRNRASLVSTATRGFIPRDCAVKHLNTEARDLNTEARDHSLFPTRIFTSFRCESTWSLRCAESARAAAQ</sequence>
<evidence type="ECO:0000313" key="1">
    <source>
        <dbReference type="EMBL" id="KAF4090389.1"/>
    </source>
</evidence>
<evidence type="ECO:0000313" key="2">
    <source>
        <dbReference type="Proteomes" id="UP000593565"/>
    </source>
</evidence>
<reference evidence="1 2" key="1">
    <citation type="submission" date="2020-02" db="EMBL/GenBank/DDBJ databases">
        <title>A chromosome-scale genome assembly of the black bullhead catfish (Ameiurus melas).</title>
        <authorList>
            <person name="Wen M."/>
            <person name="Zham M."/>
            <person name="Cabau C."/>
            <person name="Klopp C."/>
            <person name="Donnadieu C."/>
            <person name="Roques C."/>
            <person name="Bouchez O."/>
            <person name="Lampietro C."/>
            <person name="Jouanno E."/>
            <person name="Herpin A."/>
            <person name="Louis A."/>
            <person name="Berthelot C."/>
            <person name="Parey E."/>
            <person name="Roest-Crollius H."/>
            <person name="Braasch I."/>
            <person name="Postlethwait J."/>
            <person name="Robinson-Rechavi M."/>
            <person name="Echchiki A."/>
            <person name="Begum T."/>
            <person name="Montfort J."/>
            <person name="Schartl M."/>
            <person name="Bobe J."/>
            <person name="Guiguen Y."/>
        </authorList>
    </citation>
    <scope>NUCLEOTIDE SEQUENCE [LARGE SCALE GENOMIC DNA]</scope>
    <source>
        <strain evidence="1">M_S1</strain>
        <tissue evidence="1">Blood</tissue>
    </source>
</reference>
<dbReference type="AlphaFoldDB" id="A0A7J6B7M5"/>
<proteinExistence type="predicted"/>